<dbReference type="eggNOG" id="COG0824">
    <property type="taxonomic scope" value="Bacteria"/>
</dbReference>
<evidence type="ECO:0008006" key="4">
    <source>
        <dbReference type="Google" id="ProtNLM"/>
    </source>
</evidence>
<evidence type="ECO:0000256" key="1">
    <source>
        <dbReference type="SAM" id="MobiDB-lite"/>
    </source>
</evidence>
<protein>
    <recommendedName>
        <fullName evidence="4">Thioesterase family protein</fullName>
    </recommendedName>
</protein>
<dbReference type="Proteomes" id="UP000027446">
    <property type="component" value="Unassembled WGS sequence"/>
</dbReference>
<dbReference type="STRING" id="1280949.HAD_05740"/>
<name>A0A069E5C8_9PROT</name>
<evidence type="ECO:0000313" key="2">
    <source>
        <dbReference type="EMBL" id="KCZ85159.1"/>
    </source>
</evidence>
<dbReference type="RefSeq" id="WP_051595949.1">
    <property type="nucleotide sequence ID" value="NZ_ARYH01000001.1"/>
</dbReference>
<keyword evidence="3" id="KW-1185">Reference proteome</keyword>
<reference evidence="2 3" key="1">
    <citation type="journal article" date="2014" name="Antonie Van Leeuwenhoek">
        <title>Hyphomonas beringensis sp. nov. and Hyphomonas chukchiensis sp. nov., isolated from surface seawater of the Bering Sea and Chukchi Sea.</title>
        <authorList>
            <person name="Li C."/>
            <person name="Lai Q."/>
            <person name="Li G."/>
            <person name="Dong C."/>
            <person name="Wang J."/>
            <person name="Liao Y."/>
            <person name="Shao Z."/>
        </authorList>
    </citation>
    <scope>NUCLEOTIDE SEQUENCE [LARGE SCALE GENOMIC DNA]</scope>
    <source>
        <strain evidence="2 3">MHS-3</strain>
    </source>
</reference>
<accession>A0A069E5C8</accession>
<dbReference type="InterPro" id="IPR029069">
    <property type="entry name" value="HotDog_dom_sf"/>
</dbReference>
<gene>
    <name evidence="2" type="ORF">HAD_05740</name>
</gene>
<dbReference type="OrthoDB" id="5495835at2"/>
<evidence type="ECO:0000313" key="3">
    <source>
        <dbReference type="Proteomes" id="UP000027446"/>
    </source>
</evidence>
<dbReference type="AlphaFoldDB" id="A0A069E5C8"/>
<dbReference type="SUPFAM" id="SSF54637">
    <property type="entry name" value="Thioesterase/thiol ester dehydrase-isomerase"/>
    <property type="match status" value="1"/>
</dbReference>
<feature type="region of interest" description="Disordered" evidence="1">
    <location>
        <begin position="97"/>
        <end position="119"/>
    </location>
</feature>
<organism evidence="2 3">
    <name type="scientific">Hyphomonas adhaerens MHS-3</name>
    <dbReference type="NCBI Taxonomy" id="1280949"/>
    <lineage>
        <taxon>Bacteria</taxon>
        <taxon>Pseudomonadati</taxon>
        <taxon>Pseudomonadota</taxon>
        <taxon>Alphaproteobacteria</taxon>
        <taxon>Hyphomonadales</taxon>
        <taxon>Hyphomonadaceae</taxon>
        <taxon>Hyphomonas</taxon>
    </lineage>
</organism>
<comment type="caution">
    <text evidence="2">The sequence shown here is derived from an EMBL/GenBank/DDBJ whole genome shotgun (WGS) entry which is preliminary data.</text>
</comment>
<sequence>MDRPRSGLYRGAELVLAPLRKDLSLTHPETIEIAARYNGPPGSANGGYAAGVFAALIDGPAEVNLRAPPPLDKPIRVVSAAQGFEFFDGDTLVATSAPSGLLPPPPDAPTPDQALNGRSHFPPEEAHAFPSCFVCGPHRKVGDGLRLFTGPADGFDGVADVWVPAPEFAGDDGRVRPEILWAALDCPGAFAVGFGDNPMVLARIAGNLHALPAAGDRLVVAGWHHFHDGRKHGAGTAIYTGDGQLIAQSEQLWIELKKA</sequence>
<dbReference type="PATRIC" id="fig|1280949.3.peg.1165"/>
<dbReference type="Gene3D" id="3.10.129.10">
    <property type="entry name" value="Hotdog Thioesterase"/>
    <property type="match status" value="1"/>
</dbReference>
<dbReference type="EMBL" id="ARYH01000001">
    <property type="protein sequence ID" value="KCZ85159.1"/>
    <property type="molecule type" value="Genomic_DNA"/>
</dbReference>
<proteinExistence type="predicted"/>